<organism evidence="2 3">
    <name type="scientific">Phyllobacterium zundukense</name>
    <dbReference type="NCBI Taxonomy" id="1867719"/>
    <lineage>
        <taxon>Bacteria</taxon>
        <taxon>Pseudomonadati</taxon>
        <taxon>Pseudomonadota</taxon>
        <taxon>Alphaproteobacteria</taxon>
        <taxon>Hyphomicrobiales</taxon>
        <taxon>Phyllobacteriaceae</taxon>
        <taxon>Phyllobacterium</taxon>
    </lineage>
</organism>
<dbReference type="PANTHER" id="PTHR39327">
    <property type="match status" value="1"/>
</dbReference>
<dbReference type="EMBL" id="MZMT01000049">
    <property type="protein sequence ID" value="PIO42832.1"/>
    <property type="molecule type" value="Genomic_DNA"/>
</dbReference>
<gene>
    <name evidence="2" type="ORF">B5P45_20490</name>
</gene>
<dbReference type="InterPro" id="IPR010319">
    <property type="entry name" value="Transglutaminase-like_Cys_pept"/>
</dbReference>
<feature type="signal peptide" evidence="1">
    <location>
        <begin position="1"/>
        <end position="25"/>
    </location>
</feature>
<dbReference type="PANTHER" id="PTHR39327:SF1">
    <property type="entry name" value="BLR5470 PROTEIN"/>
    <property type="match status" value="1"/>
</dbReference>
<protein>
    <recommendedName>
        <fullName evidence="4">Transglutaminase</fullName>
    </recommendedName>
</protein>
<feature type="chain" id="PRO_5014653914" description="Transglutaminase" evidence="1">
    <location>
        <begin position="26"/>
        <end position="223"/>
    </location>
</feature>
<evidence type="ECO:0000256" key="1">
    <source>
        <dbReference type="SAM" id="SignalP"/>
    </source>
</evidence>
<accession>A0A2N9VTL4</accession>
<dbReference type="RefSeq" id="WP_100000622.1">
    <property type="nucleotide sequence ID" value="NZ_CP017940.1"/>
</dbReference>
<keyword evidence="1" id="KW-0732">Signal</keyword>
<dbReference type="Pfam" id="PF06035">
    <property type="entry name" value="Peptidase_C93"/>
    <property type="match status" value="1"/>
</dbReference>
<evidence type="ECO:0000313" key="2">
    <source>
        <dbReference type="EMBL" id="PIO42832.1"/>
    </source>
</evidence>
<dbReference type="Gene3D" id="3.10.620.30">
    <property type="match status" value="1"/>
</dbReference>
<evidence type="ECO:0008006" key="4">
    <source>
        <dbReference type="Google" id="ProtNLM"/>
    </source>
</evidence>
<dbReference type="Proteomes" id="UP000232163">
    <property type="component" value="Unassembled WGS sequence"/>
</dbReference>
<sequence length="223" mass="24103">MIRKYSLLILTTLSVAATAPGSALAAGTEMQLKGKGFGPPAFRSFCGRLASLCNTHSGAKVVQLTDDKRKQLQSVNMAVNSSIKQQSDMQTNGVEDLWTIPTKAGDCEDFAILKKRELMKRGWPAASLLLTVARLPFSNEGHVVLTARTSAGDLILDSRSNSVKDWSSTSYRYYARQSQNSSGWDRIGKAIPVTNTAKLKNAAARTASVRLPDPGLTEVSALR</sequence>
<dbReference type="AlphaFoldDB" id="A0A2N9VTL4"/>
<name>A0A2N9VTL4_9HYPH</name>
<dbReference type="OrthoDB" id="7206808at2"/>
<comment type="caution">
    <text evidence="2">The sequence shown here is derived from an EMBL/GenBank/DDBJ whole genome shotgun (WGS) entry which is preliminary data.</text>
</comment>
<keyword evidence="3" id="KW-1185">Reference proteome</keyword>
<dbReference type="KEGG" id="pht:BLM14_17595"/>
<reference evidence="3" key="1">
    <citation type="journal article" date="2017" name="Int J Environ Stud">
        <title>Does the Miocene-Pliocene relict legume Oxytropis triphylla form nitrogen-fixing nodules with a combination of bacterial strains?</title>
        <authorList>
            <person name="Safronova V."/>
            <person name="Belimov A."/>
            <person name="Sazanova A."/>
            <person name="Kuznetsova I."/>
            <person name="Popova J."/>
            <person name="Andronov E."/>
            <person name="Verkhozina A."/>
            <person name="Tikhonovich I."/>
        </authorList>
    </citation>
    <scope>NUCLEOTIDE SEQUENCE [LARGE SCALE GENOMIC DNA]</scope>
    <source>
        <strain evidence="3">Tri-38</strain>
    </source>
</reference>
<proteinExistence type="predicted"/>
<evidence type="ECO:0000313" key="3">
    <source>
        <dbReference type="Proteomes" id="UP000232163"/>
    </source>
</evidence>